<dbReference type="EMBL" id="CAKXZS010000089">
    <property type="protein sequence ID" value="CAH2408078.1"/>
    <property type="molecule type" value="Genomic_DNA"/>
</dbReference>
<dbReference type="RefSeq" id="WP_254028174.1">
    <property type="nucleotide sequence ID" value="NZ_CAKXZS010000089.1"/>
</dbReference>
<dbReference type="Pfam" id="PF13145">
    <property type="entry name" value="Rotamase_2"/>
    <property type="match status" value="1"/>
</dbReference>
<protein>
    <recommendedName>
        <fullName evidence="1">Parvulin-like PPIase</fullName>
    </recommendedName>
    <alternativeName>
        <fullName evidence="2">Peptidyl-prolyl cis-trans isomerase plp</fullName>
    </alternativeName>
    <alternativeName>
        <fullName evidence="3">Rotamase plp</fullName>
    </alternativeName>
</protein>
<comment type="caution">
    <text evidence="5">The sequence shown here is derived from an EMBL/GenBank/DDBJ whole genome shotgun (WGS) entry which is preliminary data.</text>
</comment>
<evidence type="ECO:0000313" key="5">
    <source>
        <dbReference type="EMBL" id="CAH2408078.1"/>
    </source>
</evidence>
<reference evidence="5" key="1">
    <citation type="submission" date="2022-03" db="EMBL/GenBank/DDBJ databases">
        <authorList>
            <person name="Brunel B."/>
        </authorList>
    </citation>
    <scope>NUCLEOTIDE SEQUENCE</scope>
    <source>
        <strain evidence="5">STM4922sample</strain>
    </source>
</reference>
<dbReference type="InterPro" id="IPR000297">
    <property type="entry name" value="PPIase_PpiC"/>
</dbReference>
<feature type="domain" description="PpiC" evidence="4">
    <location>
        <begin position="117"/>
        <end position="244"/>
    </location>
</feature>
<keyword evidence="6" id="KW-1185">Reference proteome</keyword>
<evidence type="ECO:0000259" key="4">
    <source>
        <dbReference type="Pfam" id="PF13145"/>
    </source>
</evidence>
<accession>A0ABM9EFF1</accession>
<proteinExistence type="predicted"/>
<gene>
    <name evidence="5" type="ORF">MES4922_90048</name>
</gene>
<name>A0ABM9EFF1_9HYPH</name>
<sequence>MTSAVLTKLLREPLLHFLVIGAALFGVYQWTTGDEAAPDEIVVSAGQIASLQAIFSQTWQRPPTSSEREALIADYIRDEVLYREGVAMGLDRDDVIVRRRIRQKMEFVADLSADVQPTDAELKAFVADHPDRFSGEPRVSFTQVYFPAGAQTANEAEVERLRLALNAGTADASTAGSPLLAGSDFRDLAISDVAQTFGTDFAAWIDKATPGTWQGPVTSGYGTHLVRVSERVEARQLPFEQVRDAARREWLHARKVVAAHALYEELRSRYVIKVEDLPGAPSATVVGAAQ</sequence>
<dbReference type="Proteomes" id="UP001152604">
    <property type="component" value="Unassembled WGS sequence"/>
</dbReference>
<organism evidence="5 6">
    <name type="scientific">Mesorhizobium ventifaucium</name>
    <dbReference type="NCBI Taxonomy" id="666020"/>
    <lineage>
        <taxon>Bacteria</taxon>
        <taxon>Pseudomonadati</taxon>
        <taxon>Pseudomonadota</taxon>
        <taxon>Alphaproteobacteria</taxon>
        <taxon>Hyphomicrobiales</taxon>
        <taxon>Phyllobacteriaceae</taxon>
        <taxon>Mesorhizobium</taxon>
    </lineage>
</organism>
<dbReference type="InterPro" id="IPR046357">
    <property type="entry name" value="PPIase_dom_sf"/>
</dbReference>
<evidence type="ECO:0000256" key="1">
    <source>
        <dbReference type="ARBA" id="ARBA00018370"/>
    </source>
</evidence>
<dbReference type="Gene3D" id="3.10.50.40">
    <property type="match status" value="1"/>
</dbReference>
<evidence type="ECO:0000313" key="6">
    <source>
        <dbReference type="Proteomes" id="UP001152604"/>
    </source>
</evidence>
<evidence type="ECO:0000256" key="2">
    <source>
        <dbReference type="ARBA" id="ARBA00030642"/>
    </source>
</evidence>
<evidence type="ECO:0000256" key="3">
    <source>
        <dbReference type="ARBA" id="ARBA00031484"/>
    </source>
</evidence>